<organism evidence="9 10">
    <name type="scientific">Carnobacterium divergens DSM 20623</name>
    <dbReference type="NCBI Taxonomy" id="1449336"/>
    <lineage>
        <taxon>Bacteria</taxon>
        <taxon>Bacillati</taxon>
        <taxon>Bacillota</taxon>
        <taxon>Bacilli</taxon>
        <taxon>Lactobacillales</taxon>
        <taxon>Carnobacteriaceae</taxon>
        <taxon>Carnobacterium</taxon>
    </lineage>
</organism>
<comment type="caution">
    <text evidence="9">The sequence shown here is derived from an EMBL/GenBank/DDBJ whole genome shotgun (WGS) entry which is preliminary data.</text>
</comment>
<sequence>MDWLALFVAGLIEIIGVINLKRLAIGKKDAIFFAVLLMGISLMLLSYALQTIPMGTGYGIWTGIGTVGTTIVGILFYRDSKSVLRLFFIGIILVSTIGLKLIS</sequence>
<evidence type="ECO:0000313" key="10">
    <source>
        <dbReference type="Proteomes" id="UP000051658"/>
    </source>
</evidence>
<dbReference type="GO" id="GO:0022857">
    <property type="term" value="F:transmembrane transporter activity"/>
    <property type="evidence" value="ECO:0007669"/>
    <property type="project" value="InterPro"/>
</dbReference>
<keyword evidence="10" id="KW-1185">Reference proteome</keyword>
<dbReference type="EMBL" id="JQBS01000001">
    <property type="protein sequence ID" value="KRN57833.1"/>
    <property type="molecule type" value="Genomic_DNA"/>
</dbReference>
<keyword evidence="4 7" id="KW-0812">Transmembrane</keyword>
<dbReference type="AlphaFoldDB" id="A0A0R2HYH0"/>
<keyword evidence="5 8" id="KW-1133">Transmembrane helix</keyword>
<dbReference type="RefSeq" id="WP_034568424.1">
    <property type="nucleotide sequence ID" value="NZ_JQBS01000001.1"/>
</dbReference>
<dbReference type="InterPro" id="IPR000390">
    <property type="entry name" value="Small_drug/metabolite_transptr"/>
</dbReference>
<evidence type="ECO:0000256" key="4">
    <source>
        <dbReference type="ARBA" id="ARBA00022692"/>
    </source>
</evidence>
<feature type="transmembrane region" description="Helical" evidence="8">
    <location>
        <begin position="6"/>
        <end position="24"/>
    </location>
</feature>
<evidence type="ECO:0000256" key="3">
    <source>
        <dbReference type="ARBA" id="ARBA00022475"/>
    </source>
</evidence>
<name>A0A0R2HYH0_CARDV</name>
<evidence type="ECO:0000256" key="8">
    <source>
        <dbReference type="SAM" id="Phobius"/>
    </source>
</evidence>
<feature type="transmembrane region" description="Helical" evidence="8">
    <location>
        <begin position="84"/>
        <end position="102"/>
    </location>
</feature>
<dbReference type="GO" id="GO:0005886">
    <property type="term" value="C:plasma membrane"/>
    <property type="evidence" value="ECO:0007669"/>
    <property type="project" value="UniProtKB-SubCell"/>
</dbReference>
<dbReference type="PANTHER" id="PTHR30561">
    <property type="entry name" value="SMR FAMILY PROTON-DEPENDENT DRUG EFFLUX TRANSPORTER SUGE"/>
    <property type="match status" value="1"/>
</dbReference>
<dbReference type="GeneID" id="89589595"/>
<protein>
    <submittedName>
        <fullName evidence="9">Uncharacterized protein</fullName>
    </submittedName>
</protein>
<feature type="transmembrane region" description="Helical" evidence="8">
    <location>
        <begin position="58"/>
        <end position="77"/>
    </location>
</feature>
<accession>A0A0R2HYH0</accession>
<dbReference type="Pfam" id="PF00893">
    <property type="entry name" value="Multi_Drug_Res"/>
    <property type="match status" value="1"/>
</dbReference>
<keyword evidence="6 8" id="KW-0472">Membrane</keyword>
<dbReference type="InterPro" id="IPR045324">
    <property type="entry name" value="Small_multidrug_res"/>
</dbReference>
<evidence type="ECO:0000256" key="1">
    <source>
        <dbReference type="ARBA" id="ARBA00004651"/>
    </source>
</evidence>
<evidence type="ECO:0000313" key="9">
    <source>
        <dbReference type="EMBL" id="KRN57833.1"/>
    </source>
</evidence>
<proteinExistence type="inferred from homology"/>
<dbReference type="SUPFAM" id="SSF103481">
    <property type="entry name" value="Multidrug resistance efflux transporter EmrE"/>
    <property type="match status" value="1"/>
</dbReference>
<reference evidence="9 10" key="1">
    <citation type="journal article" date="2015" name="Genome Announc.">
        <title>Expanding the biotechnology potential of lactobacilli through comparative genomics of 213 strains and associated genera.</title>
        <authorList>
            <person name="Sun Z."/>
            <person name="Harris H.M."/>
            <person name="McCann A."/>
            <person name="Guo C."/>
            <person name="Argimon S."/>
            <person name="Zhang W."/>
            <person name="Yang X."/>
            <person name="Jeffery I.B."/>
            <person name="Cooney J.C."/>
            <person name="Kagawa T.F."/>
            <person name="Liu W."/>
            <person name="Song Y."/>
            <person name="Salvetti E."/>
            <person name="Wrobel A."/>
            <person name="Rasinkangas P."/>
            <person name="Parkhill J."/>
            <person name="Rea M.C."/>
            <person name="O'Sullivan O."/>
            <person name="Ritari J."/>
            <person name="Douillard F.P."/>
            <person name="Paul Ross R."/>
            <person name="Yang R."/>
            <person name="Briner A.E."/>
            <person name="Felis G.E."/>
            <person name="de Vos W.M."/>
            <person name="Barrangou R."/>
            <person name="Klaenhammer T.R."/>
            <person name="Caufield P.W."/>
            <person name="Cui Y."/>
            <person name="Zhang H."/>
            <person name="O'Toole P.W."/>
        </authorList>
    </citation>
    <scope>NUCLEOTIDE SEQUENCE [LARGE SCALE GENOMIC DNA]</scope>
    <source>
        <strain evidence="9 10">DSM 20623</strain>
    </source>
</reference>
<dbReference type="PANTHER" id="PTHR30561:SF0">
    <property type="entry name" value="GUANIDINIUM EXPORTER"/>
    <property type="match status" value="1"/>
</dbReference>
<dbReference type="InterPro" id="IPR037185">
    <property type="entry name" value="EmrE-like"/>
</dbReference>
<evidence type="ECO:0000256" key="5">
    <source>
        <dbReference type="ARBA" id="ARBA00022989"/>
    </source>
</evidence>
<dbReference type="Gene3D" id="1.10.3730.20">
    <property type="match status" value="1"/>
</dbReference>
<comment type="similarity">
    <text evidence="7">Belongs to the drug/metabolite transporter (DMT) superfamily. Small multidrug resistance (SMR) (TC 2.A.7.1) family.</text>
</comment>
<keyword evidence="3" id="KW-1003">Cell membrane</keyword>
<evidence type="ECO:0000256" key="2">
    <source>
        <dbReference type="ARBA" id="ARBA00022448"/>
    </source>
</evidence>
<feature type="transmembrane region" description="Helical" evidence="8">
    <location>
        <begin position="31"/>
        <end position="52"/>
    </location>
</feature>
<dbReference type="Proteomes" id="UP000051658">
    <property type="component" value="Unassembled WGS sequence"/>
</dbReference>
<dbReference type="PATRIC" id="fig|1449336.4.peg.1113"/>
<evidence type="ECO:0000256" key="7">
    <source>
        <dbReference type="RuleBase" id="RU003942"/>
    </source>
</evidence>
<evidence type="ECO:0000256" key="6">
    <source>
        <dbReference type="ARBA" id="ARBA00023136"/>
    </source>
</evidence>
<dbReference type="eggNOG" id="COG2076">
    <property type="taxonomic scope" value="Bacteria"/>
</dbReference>
<gene>
    <name evidence="9" type="ORF">IV74_GL001088</name>
</gene>
<comment type="subcellular location">
    <subcellularLocation>
        <location evidence="1 7">Cell membrane</location>
        <topology evidence="1 7">Multi-pass membrane protein</topology>
    </subcellularLocation>
</comment>
<keyword evidence="2" id="KW-0813">Transport</keyword>